<dbReference type="PANTHER" id="PTHR11103:SF18">
    <property type="entry name" value="SLR1189 PROTEIN"/>
    <property type="match status" value="1"/>
</dbReference>
<feature type="compositionally biased region" description="Low complexity" evidence="4">
    <location>
        <begin position="260"/>
        <end position="272"/>
    </location>
</feature>
<dbReference type="STRING" id="1257118.L8H2J2"/>
<organism evidence="6 7">
    <name type="scientific">Acanthamoeba castellanii (strain ATCC 30010 / Neff)</name>
    <dbReference type="NCBI Taxonomy" id="1257118"/>
    <lineage>
        <taxon>Eukaryota</taxon>
        <taxon>Amoebozoa</taxon>
        <taxon>Discosea</taxon>
        <taxon>Longamoebia</taxon>
        <taxon>Centramoebida</taxon>
        <taxon>Acanthamoebidae</taxon>
        <taxon>Acanthamoeba</taxon>
    </lineage>
</organism>
<dbReference type="InterPro" id="IPR036589">
    <property type="entry name" value="HCY_dom_sf"/>
</dbReference>
<dbReference type="GO" id="GO:0008168">
    <property type="term" value="F:methyltransferase activity"/>
    <property type="evidence" value="ECO:0007669"/>
    <property type="project" value="UniProtKB-KW"/>
</dbReference>
<sequence length="325" mass="35915">MECAQPRNRFLERLQRGESIVCAEGYVFELERRGYLQAGPFVPLCVLEHPQVVRQLHLDFLRLVGKEDALEQLNLAALRIAKEVADETGTLFAGNICNSNLWEGKDQSAEVTESVREMFVEQVKWAKQAGVDFVIAETFGFLGEALLANEVIKEEFDLPSVVTIVIHQDGKTRDGYSAVEALLALEKAGADVVGFNCYRGPATMLPLIESVAKVIKTPLAALPVPYRTTEQEPTFFCLKDDQLPKGTVNGRPFRWRSTASCARASRSPSSPSVQGAGRPHHIRSMAEALGRQPPASRFSPDISKHFAFGTNAILKPVNLDHKDKL</sequence>
<keyword evidence="1 6" id="KW-0489">Methyltransferase</keyword>
<gene>
    <name evidence="6" type="ORF">ACA1_155280</name>
</gene>
<dbReference type="InterPro" id="IPR003726">
    <property type="entry name" value="HCY_dom"/>
</dbReference>
<keyword evidence="2 6" id="KW-0808">Transferase</keyword>
<evidence type="ECO:0000256" key="4">
    <source>
        <dbReference type="SAM" id="MobiDB-lite"/>
    </source>
</evidence>
<dbReference type="AlphaFoldDB" id="L8H2J2"/>
<dbReference type="Proteomes" id="UP000011083">
    <property type="component" value="Unassembled WGS sequence"/>
</dbReference>
<protein>
    <submittedName>
        <fullName evidence="6">Betainehomocysteine methyltransferase</fullName>
    </submittedName>
</protein>
<accession>L8H2J2</accession>
<dbReference type="KEGG" id="acan:ACA1_155280"/>
<reference evidence="6 7" key="1">
    <citation type="journal article" date="2013" name="Genome Biol.">
        <title>Genome of Acanthamoeba castellanii highlights extensive lateral gene transfer and early evolution of tyrosine kinase signaling.</title>
        <authorList>
            <person name="Clarke M."/>
            <person name="Lohan A.J."/>
            <person name="Liu B."/>
            <person name="Lagkouvardos I."/>
            <person name="Roy S."/>
            <person name="Zafar N."/>
            <person name="Bertelli C."/>
            <person name="Schilde C."/>
            <person name="Kianianmomeni A."/>
            <person name="Burglin T.R."/>
            <person name="Frech C."/>
            <person name="Turcotte B."/>
            <person name="Kopec K.O."/>
            <person name="Synnott J.M."/>
            <person name="Choo C."/>
            <person name="Paponov I."/>
            <person name="Finkler A."/>
            <person name="Soon Heng Tan C."/>
            <person name="Hutchins A.P."/>
            <person name="Weinmeier T."/>
            <person name="Rattei T."/>
            <person name="Chu J.S."/>
            <person name="Gimenez G."/>
            <person name="Irimia M."/>
            <person name="Rigden D.J."/>
            <person name="Fitzpatrick D.A."/>
            <person name="Lorenzo-Morales J."/>
            <person name="Bateman A."/>
            <person name="Chiu C.H."/>
            <person name="Tang P."/>
            <person name="Hegemann P."/>
            <person name="Fromm H."/>
            <person name="Raoult D."/>
            <person name="Greub G."/>
            <person name="Miranda-Saavedra D."/>
            <person name="Chen N."/>
            <person name="Nash P."/>
            <person name="Ginger M.L."/>
            <person name="Horn M."/>
            <person name="Schaap P."/>
            <person name="Caler L."/>
            <person name="Loftus B."/>
        </authorList>
    </citation>
    <scope>NUCLEOTIDE SEQUENCE [LARGE SCALE GENOMIC DNA]</scope>
    <source>
        <strain evidence="6 7">Neff</strain>
    </source>
</reference>
<evidence type="ECO:0000256" key="3">
    <source>
        <dbReference type="PROSITE-ProRule" id="PRU00333"/>
    </source>
</evidence>
<dbReference type="EMBL" id="KB007951">
    <property type="protein sequence ID" value="ELR18581.1"/>
    <property type="molecule type" value="Genomic_DNA"/>
</dbReference>
<dbReference type="SUPFAM" id="SSF82282">
    <property type="entry name" value="Homocysteine S-methyltransferase"/>
    <property type="match status" value="1"/>
</dbReference>
<comment type="caution">
    <text evidence="3">Lacks conserved residue(s) required for the propagation of feature annotation.</text>
</comment>
<dbReference type="RefSeq" id="XP_004340620.1">
    <property type="nucleotide sequence ID" value="XM_004340572.1"/>
</dbReference>
<dbReference type="Pfam" id="PF02574">
    <property type="entry name" value="S-methyl_trans"/>
    <property type="match status" value="1"/>
</dbReference>
<dbReference type="GO" id="GO:0032259">
    <property type="term" value="P:methylation"/>
    <property type="evidence" value="ECO:0007669"/>
    <property type="project" value="UniProtKB-KW"/>
</dbReference>
<dbReference type="VEuPathDB" id="AmoebaDB:ACA1_155280"/>
<proteinExistence type="predicted"/>
<name>L8H2J2_ACACF</name>
<evidence type="ECO:0000313" key="6">
    <source>
        <dbReference type="EMBL" id="ELR18581.1"/>
    </source>
</evidence>
<feature type="domain" description="Hcy-binding" evidence="5">
    <location>
        <begin position="1"/>
        <end position="289"/>
    </location>
</feature>
<feature type="region of interest" description="Disordered" evidence="4">
    <location>
        <begin position="260"/>
        <end position="279"/>
    </location>
</feature>
<dbReference type="GeneID" id="14919320"/>
<keyword evidence="7" id="KW-1185">Reference proteome</keyword>
<evidence type="ECO:0000313" key="7">
    <source>
        <dbReference type="Proteomes" id="UP000011083"/>
    </source>
</evidence>
<dbReference type="PROSITE" id="PS50970">
    <property type="entry name" value="HCY"/>
    <property type="match status" value="1"/>
</dbReference>
<evidence type="ECO:0000256" key="2">
    <source>
        <dbReference type="ARBA" id="ARBA00022679"/>
    </source>
</evidence>
<evidence type="ECO:0000256" key="1">
    <source>
        <dbReference type="ARBA" id="ARBA00022603"/>
    </source>
</evidence>
<dbReference type="Gene3D" id="3.20.20.330">
    <property type="entry name" value="Homocysteine-binding-like domain"/>
    <property type="match status" value="1"/>
</dbReference>
<evidence type="ECO:0000259" key="5">
    <source>
        <dbReference type="PROSITE" id="PS50970"/>
    </source>
</evidence>
<dbReference type="OrthoDB" id="261426at2759"/>
<dbReference type="PANTHER" id="PTHR11103">
    <property type="entry name" value="SLR1189 PROTEIN"/>
    <property type="match status" value="1"/>
</dbReference>